<reference evidence="1 2" key="1">
    <citation type="submission" date="2018-09" db="EMBL/GenBank/DDBJ databases">
        <title>Cohnella cavernae sp. nov., isolated from a karst cave.</title>
        <authorList>
            <person name="Zhu H."/>
        </authorList>
    </citation>
    <scope>NUCLEOTIDE SEQUENCE [LARGE SCALE GENOMIC DNA]</scope>
    <source>
        <strain evidence="1 2">K2E09-144</strain>
    </source>
</reference>
<proteinExistence type="predicted"/>
<accession>A0A398CVP0</accession>
<keyword evidence="2" id="KW-1185">Reference proteome</keyword>
<sequence length="129" mass="14505">MARTDSHQWDAVPFFRRIVGAHAQQRDEVPLFRQTAPAALRNLQIKELPQGYQALRQLLHSERTYLLSYRKSGERLAKLGRYRFQSIGQLHQAVADAKLLIAERSDCSEVADASSATALTLLIASESVD</sequence>
<protein>
    <submittedName>
        <fullName evidence="1">Uncharacterized protein</fullName>
    </submittedName>
</protein>
<dbReference type="EMBL" id="QXJM01000039">
    <property type="protein sequence ID" value="RIE03084.1"/>
    <property type="molecule type" value="Genomic_DNA"/>
</dbReference>
<evidence type="ECO:0000313" key="2">
    <source>
        <dbReference type="Proteomes" id="UP000266340"/>
    </source>
</evidence>
<dbReference type="Proteomes" id="UP000266340">
    <property type="component" value="Unassembled WGS sequence"/>
</dbReference>
<evidence type="ECO:0000313" key="1">
    <source>
        <dbReference type="EMBL" id="RIE03084.1"/>
    </source>
</evidence>
<name>A0A398CVP0_9BACL</name>
<comment type="caution">
    <text evidence="1">The sequence shown here is derived from an EMBL/GenBank/DDBJ whole genome shotgun (WGS) entry which is preliminary data.</text>
</comment>
<organism evidence="1 2">
    <name type="scientific">Cohnella faecalis</name>
    <dbReference type="NCBI Taxonomy" id="2315694"/>
    <lineage>
        <taxon>Bacteria</taxon>
        <taxon>Bacillati</taxon>
        <taxon>Bacillota</taxon>
        <taxon>Bacilli</taxon>
        <taxon>Bacillales</taxon>
        <taxon>Paenibacillaceae</taxon>
        <taxon>Cohnella</taxon>
    </lineage>
</organism>
<dbReference type="AlphaFoldDB" id="A0A398CVP0"/>
<gene>
    <name evidence="1" type="ORF">D3H35_21110</name>
</gene>